<sequence length="146" mass="15393">MIVLGLLFILLVALAGTWFYLALADLAGGGPANDLTAFGITIGLSPAALLLTGFGLAIALAIGLYLIKAGLSAGARRRRERKELERTAVENRKAAEAAAAERLRTERAHPRSVDADSSESRGRGSITEPVRDTPIGWTPGDGRRDA</sequence>
<dbReference type="RefSeq" id="WP_344080020.1">
    <property type="nucleotide sequence ID" value="NZ_BAAAPO010000006.1"/>
</dbReference>
<dbReference type="EMBL" id="BAAAPO010000006">
    <property type="protein sequence ID" value="GAA1780458.1"/>
    <property type="molecule type" value="Genomic_DNA"/>
</dbReference>
<evidence type="ECO:0000313" key="3">
    <source>
        <dbReference type="EMBL" id="GAA1780458.1"/>
    </source>
</evidence>
<name>A0ABN2LA18_9MICO</name>
<feature type="compositionally biased region" description="Basic and acidic residues" evidence="1">
    <location>
        <begin position="81"/>
        <end position="122"/>
    </location>
</feature>
<keyword evidence="2" id="KW-0812">Transmembrane</keyword>
<feature type="region of interest" description="Disordered" evidence="1">
    <location>
        <begin position="73"/>
        <end position="146"/>
    </location>
</feature>
<gene>
    <name evidence="3" type="ORF">GCM10009811_02120</name>
</gene>
<keyword evidence="2" id="KW-1133">Transmembrane helix</keyword>
<keyword evidence="2" id="KW-0472">Membrane</keyword>
<comment type="caution">
    <text evidence="3">The sequence shown here is derived from an EMBL/GenBank/DDBJ whole genome shotgun (WGS) entry which is preliminary data.</text>
</comment>
<organism evidence="3 4">
    <name type="scientific">Nostocoides veronense</name>
    <dbReference type="NCBI Taxonomy" id="330836"/>
    <lineage>
        <taxon>Bacteria</taxon>
        <taxon>Bacillati</taxon>
        <taxon>Actinomycetota</taxon>
        <taxon>Actinomycetes</taxon>
        <taxon>Micrococcales</taxon>
        <taxon>Intrasporangiaceae</taxon>
        <taxon>Nostocoides</taxon>
    </lineage>
</organism>
<protein>
    <recommendedName>
        <fullName evidence="5">Lipopolysaccharide assembly protein A domain-containing protein</fullName>
    </recommendedName>
</protein>
<reference evidence="3 4" key="1">
    <citation type="journal article" date="2019" name="Int. J. Syst. Evol. Microbiol.">
        <title>The Global Catalogue of Microorganisms (GCM) 10K type strain sequencing project: providing services to taxonomists for standard genome sequencing and annotation.</title>
        <authorList>
            <consortium name="The Broad Institute Genomics Platform"/>
            <consortium name="The Broad Institute Genome Sequencing Center for Infectious Disease"/>
            <person name="Wu L."/>
            <person name="Ma J."/>
        </authorList>
    </citation>
    <scope>NUCLEOTIDE SEQUENCE [LARGE SCALE GENOMIC DNA]</scope>
    <source>
        <strain evidence="3 4">JCM 15592</strain>
    </source>
</reference>
<evidence type="ECO:0008006" key="5">
    <source>
        <dbReference type="Google" id="ProtNLM"/>
    </source>
</evidence>
<dbReference type="Proteomes" id="UP001499938">
    <property type="component" value="Unassembled WGS sequence"/>
</dbReference>
<evidence type="ECO:0000313" key="4">
    <source>
        <dbReference type="Proteomes" id="UP001499938"/>
    </source>
</evidence>
<accession>A0ABN2LA18</accession>
<evidence type="ECO:0000256" key="1">
    <source>
        <dbReference type="SAM" id="MobiDB-lite"/>
    </source>
</evidence>
<proteinExistence type="predicted"/>
<feature type="transmembrane region" description="Helical" evidence="2">
    <location>
        <begin position="48"/>
        <end position="71"/>
    </location>
</feature>
<keyword evidence="4" id="KW-1185">Reference proteome</keyword>
<evidence type="ECO:0000256" key="2">
    <source>
        <dbReference type="SAM" id="Phobius"/>
    </source>
</evidence>